<dbReference type="InterPro" id="IPR001765">
    <property type="entry name" value="Carbonic_anhydrase"/>
</dbReference>
<organism evidence="7">
    <name type="scientific">Chlorella variabilis</name>
    <name type="common">Green alga</name>
    <dbReference type="NCBI Taxonomy" id="554065"/>
    <lineage>
        <taxon>Eukaryota</taxon>
        <taxon>Viridiplantae</taxon>
        <taxon>Chlorophyta</taxon>
        <taxon>core chlorophytes</taxon>
        <taxon>Trebouxiophyceae</taxon>
        <taxon>Chlorellales</taxon>
        <taxon>Chlorellaceae</taxon>
        <taxon>Chlorella clade</taxon>
        <taxon>Chlorella</taxon>
    </lineage>
</organism>
<evidence type="ECO:0000256" key="1">
    <source>
        <dbReference type="ARBA" id="ARBA00006217"/>
    </source>
</evidence>
<dbReference type="OrthoDB" id="10248475at2759"/>
<evidence type="ECO:0000256" key="3">
    <source>
        <dbReference type="ARBA" id="ARBA00022833"/>
    </source>
</evidence>
<dbReference type="KEGG" id="cvr:CHLNCDRAFT_134547"/>
<dbReference type="Gene3D" id="3.40.1050.10">
    <property type="entry name" value="Carbonic anhydrase"/>
    <property type="match status" value="1"/>
</dbReference>
<evidence type="ECO:0000256" key="2">
    <source>
        <dbReference type="ARBA" id="ARBA00022723"/>
    </source>
</evidence>
<feature type="region of interest" description="Disordered" evidence="5">
    <location>
        <begin position="69"/>
        <end position="102"/>
    </location>
</feature>
<dbReference type="PANTHER" id="PTHR43175:SF3">
    <property type="entry name" value="CARBON DISULFIDE HYDROLASE"/>
    <property type="match status" value="1"/>
</dbReference>
<dbReference type="InterPro" id="IPR036874">
    <property type="entry name" value="Carbonic_anhydrase_sf"/>
</dbReference>
<accession>E1ZG68</accession>
<dbReference type="EMBL" id="GL433845">
    <property type="protein sequence ID" value="EFN55414.1"/>
    <property type="molecule type" value="Genomic_DNA"/>
</dbReference>
<comment type="similarity">
    <text evidence="1">Belongs to the beta-class carbonic anhydrase family.</text>
</comment>
<comment type="cofactor">
    <cofactor evidence="4">
        <name>Zn(2+)</name>
        <dbReference type="ChEBI" id="CHEBI:29105"/>
    </cofactor>
    <text evidence="4">Binds 1 zinc ion per subunit.</text>
</comment>
<dbReference type="GO" id="GO:0008270">
    <property type="term" value="F:zinc ion binding"/>
    <property type="evidence" value="ECO:0007669"/>
    <property type="project" value="InterPro"/>
</dbReference>
<gene>
    <name evidence="6" type="ORF">CHLNCDRAFT_134547</name>
</gene>
<reference evidence="6 7" key="1">
    <citation type="journal article" date="2010" name="Plant Cell">
        <title>The Chlorella variabilis NC64A genome reveals adaptation to photosymbiosis, coevolution with viruses, and cryptic sex.</title>
        <authorList>
            <person name="Blanc G."/>
            <person name="Duncan G."/>
            <person name="Agarkova I."/>
            <person name="Borodovsky M."/>
            <person name="Gurnon J."/>
            <person name="Kuo A."/>
            <person name="Lindquist E."/>
            <person name="Lucas S."/>
            <person name="Pangilinan J."/>
            <person name="Polle J."/>
            <person name="Salamov A."/>
            <person name="Terry A."/>
            <person name="Yamada T."/>
            <person name="Dunigan D.D."/>
            <person name="Grigoriev I.V."/>
            <person name="Claverie J.M."/>
            <person name="Van Etten J.L."/>
        </authorList>
    </citation>
    <scope>NUCLEOTIDE SEQUENCE [LARGE SCALE GENOMIC DNA]</scope>
    <source>
        <strain evidence="6 7">NC64A</strain>
    </source>
</reference>
<evidence type="ECO:0008006" key="8">
    <source>
        <dbReference type="Google" id="ProtNLM"/>
    </source>
</evidence>
<dbReference type="SUPFAM" id="SSF53056">
    <property type="entry name" value="beta-carbonic anhydrase, cab"/>
    <property type="match status" value="1"/>
</dbReference>
<feature type="binding site" evidence="4">
    <location>
        <position position="213"/>
    </location>
    <ligand>
        <name>Zn(2+)</name>
        <dbReference type="ChEBI" id="CHEBI:29105"/>
    </ligand>
</feature>
<evidence type="ECO:0000256" key="4">
    <source>
        <dbReference type="PIRSR" id="PIRSR601765-1"/>
    </source>
</evidence>
<feature type="binding site" evidence="4">
    <location>
        <position position="266"/>
    </location>
    <ligand>
        <name>Zn(2+)</name>
        <dbReference type="ChEBI" id="CHEBI:29105"/>
    </ligand>
</feature>
<proteinExistence type="inferred from homology"/>
<dbReference type="SMART" id="SM00947">
    <property type="entry name" value="Pro_CA"/>
    <property type="match status" value="1"/>
</dbReference>
<dbReference type="GeneID" id="17354639"/>
<keyword evidence="2 4" id="KW-0479">Metal-binding</keyword>
<feature type="compositionally biased region" description="Low complexity" evidence="5">
    <location>
        <begin position="69"/>
        <end position="86"/>
    </location>
</feature>
<dbReference type="CDD" id="cd03379">
    <property type="entry name" value="beta_CA_cladeD"/>
    <property type="match status" value="1"/>
</dbReference>
<dbReference type="PANTHER" id="PTHR43175">
    <property type="entry name" value="CARBONIC ANHYDRASE"/>
    <property type="match status" value="1"/>
</dbReference>
<feature type="binding site" evidence="4">
    <location>
        <position position="269"/>
    </location>
    <ligand>
        <name>Zn(2+)</name>
        <dbReference type="ChEBI" id="CHEBI:29105"/>
    </ligand>
</feature>
<keyword evidence="7" id="KW-1185">Reference proteome</keyword>
<dbReference type="STRING" id="554065.E1ZG68"/>
<evidence type="ECO:0000313" key="7">
    <source>
        <dbReference type="Proteomes" id="UP000008141"/>
    </source>
</evidence>
<dbReference type="Proteomes" id="UP000008141">
    <property type="component" value="Unassembled WGS sequence"/>
</dbReference>
<dbReference type="AlphaFoldDB" id="E1ZG68"/>
<feature type="binding site" evidence="4">
    <location>
        <position position="215"/>
    </location>
    <ligand>
        <name>Zn(2+)</name>
        <dbReference type="ChEBI" id="CHEBI:29105"/>
    </ligand>
</feature>
<name>E1ZG68_CHLVA</name>
<dbReference type="Pfam" id="PF00484">
    <property type="entry name" value="Pro_CA"/>
    <property type="match status" value="1"/>
</dbReference>
<keyword evidence="3 4" id="KW-0862">Zinc</keyword>
<evidence type="ECO:0000256" key="5">
    <source>
        <dbReference type="SAM" id="MobiDB-lite"/>
    </source>
</evidence>
<dbReference type="RefSeq" id="XP_005847516.1">
    <property type="nucleotide sequence ID" value="XM_005847454.1"/>
</dbReference>
<dbReference type="InParanoid" id="E1ZG68"/>
<dbReference type="GO" id="GO:0004089">
    <property type="term" value="F:carbonate dehydratase activity"/>
    <property type="evidence" value="ECO:0007669"/>
    <property type="project" value="InterPro"/>
</dbReference>
<protein>
    <recommendedName>
        <fullName evidence="8">Carbonic anhydrase</fullName>
    </recommendedName>
</protein>
<sequence>MRIVELAHIELPEEVLQEMRGVPAIDLCAACHKQLEVAASEEELFRRHGQAVTDSFRRMGVLAEQLADEAAAPGQQQEPPVAVAAATSKGPHEAPASDTPTGVLDLQQHHQLHTSSEEQELAGGPTTAGQVYVPDAAQLLAGQRLTSWQLVATRPPLEFPALERHRQEPAQSAMHLNGEGPPCLAANRAYRQNGEHTPDMQLGVSRKLVVLTCMDSRLLPEHFLGLKQGEAEVIRNGGGRVTEDVIRLLIVCQEVLGCDTVLVIHHTDCGAHAALFNPAAAAEHAKAKADQLLGAETGGIDMHPIYGLDSSVREDVAALRRSDRVKPSTAIYGPVVETESGALREVCRDEGVAE</sequence>
<evidence type="ECO:0000313" key="6">
    <source>
        <dbReference type="EMBL" id="EFN55414.1"/>
    </source>
</evidence>